<reference evidence="1" key="1">
    <citation type="submission" date="2022-10" db="EMBL/GenBank/DDBJ databases">
        <title>Complete Genome of Trichothecium roseum strain YXFP-22015, a Plant Pathogen Isolated from Citrus.</title>
        <authorList>
            <person name="Wang Y."/>
            <person name="Zhu L."/>
        </authorList>
    </citation>
    <scope>NUCLEOTIDE SEQUENCE</scope>
    <source>
        <strain evidence="1">YXFP-22015</strain>
    </source>
</reference>
<comment type="caution">
    <text evidence="1">The sequence shown here is derived from an EMBL/GenBank/DDBJ whole genome shotgun (WGS) entry which is preliminary data.</text>
</comment>
<dbReference type="EMBL" id="CM047943">
    <property type="protein sequence ID" value="KAI9900249.1"/>
    <property type="molecule type" value="Genomic_DNA"/>
</dbReference>
<keyword evidence="2" id="KW-1185">Reference proteome</keyword>
<accession>A0ACC0V1D8</accession>
<organism evidence="1 2">
    <name type="scientific">Trichothecium roseum</name>
    <dbReference type="NCBI Taxonomy" id="47278"/>
    <lineage>
        <taxon>Eukaryota</taxon>
        <taxon>Fungi</taxon>
        <taxon>Dikarya</taxon>
        <taxon>Ascomycota</taxon>
        <taxon>Pezizomycotina</taxon>
        <taxon>Sordariomycetes</taxon>
        <taxon>Hypocreomycetidae</taxon>
        <taxon>Hypocreales</taxon>
        <taxon>Hypocreales incertae sedis</taxon>
        <taxon>Trichothecium</taxon>
    </lineage>
</organism>
<sequence length="424" mass="45972">MTTPLKPFYQLKCSANSYPWGLPGKSSLAARLCAGTPGYASKVTDPFEIKEDEPYAEMWMGTYPSLPSYVASTDEPLQDVLDRYPSELLGDEITARFGHTQLPFLPKVLSIGKALPLQIHPDKEAAARLHREDPDKFGDDNHKPEIALAVETEFEAFVGFKPLCAVAELLQLEELAFLRVPGGDSGGARLENAGLREVVRKILTLDAGALESTFGALRKVPESWFERNPHNGKIPELLPRLAEDFSPGDPGILVALLTMNYLVLRPGQCLYIPADGIHAYLSGHIVECMARSDNVLNTGFCPASDRHGADAFCDLLTFTPHAPEECILPPAKLDRSEKGKTSVYRPPLSEFDVAETRLGPGEEETLGEGGAGILLCTKGGAEVRVDGGDGFGLGEGHVYFVGKGVRLDIKAGEDGLLMHQAYVE</sequence>
<proteinExistence type="predicted"/>
<name>A0ACC0V1D8_9HYPO</name>
<protein>
    <submittedName>
        <fullName evidence="1">Uncharacterized protein</fullName>
    </submittedName>
</protein>
<evidence type="ECO:0000313" key="2">
    <source>
        <dbReference type="Proteomes" id="UP001163324"/>
    </source>
</evidence>
<dbReference type="Proteomes" id="UP001163324">
    <property type="component" value="Chromosome 4"/>
</dbReference>
<evidence type="ECO:0000313" key="1">
    <source>
        <dbReference type="EMBL" id="KAI9900249.1"/>
    </source>
</evidence>
<gene>
    <name evidence="1" type="ORF">N3K66_004511</name>
</gene>